<dbReference type="PIRSF" id="PIRSF002155">
    <property type="entry name" value="Ribosomal_L1"/>
    <property type="match status" value="1"/>
</dbReference>
<dbReference type="EMBL" id="GL883010">
    <property type="protein sequence ID" value="EGG21035.1"/>
    <property type="molecule type" value="Genomic_DNA"/>
</dbReference>
<name>F4PUG3_CACFS</name>
<gene>
    <name evidence="4" type="primary">rpl10a</name>
    <name evidence="4" type="ORF">DFA_00905</name>
</gene>
<dbReference type="GeneID" id="14872656"/>
<keyword evidence="3" id="KW-0687">Ribonucleoprotein</keyword>
<protein>
    <submittedName>
        <fullName evidence="4">S60 ribosomal protein L10a</fullName>
    </submittedName>
</protein>
<dbReference type="STRING" id="1054147.F4PUG3"/>
<accession>F4PUG3</accession>
<dbReference type="InterPro" id="IPR002143">
    <property type="entry name" value="Ribosomal_uL1"/>
</dbReference>
<dbReference type="Gene3D" id="3.40.50.790">
    <property type="match status" value="1"/>
</dbReference>
<dbReference type="AlphaFoldDB" id="F4PUG3"/>
<keyword evidence="2 4" id="KW-0689">Ribosomal protein</keyword>
<dbReference type="Proteomes" id="UP000007797">
    <property type="component" value="Unassembled WGS sequence"/>
</dbReference>
<comment type="similarity">
    <text evidence="1">Belongs to the universal ribosomal protein uL1 family.</text>
</comment>
<dbReference type="FunFam" id="3.30.190.20:FF:000006">
    <property type="entry name" value="Ribosomal protein"/>
    <property type="match status" value="1"/>
</dbReference>
<proteinExistence type="inferred from homology"/>
<dbReference type="KEGG" id="dfa:DFA_00905"/>
<dbReference type="GO" id="GO:0003735">
    <property type="term" value="F:structural constituent of ribosome"/>
    <property type="evidence" value="ECO:0007669"/>
    <property type="project" value="InterPro"/>
</dbReference>
<dbReference type="GO" id="GO:0006412">
    <property type="term" value="P:translation"/>
    <property type="evidence" value="ECO:0007669"/>
    <property type="project" value="InterPro"/>
</dbReference>
<dbReference type="InterPro" id="IPR050257">
    <property type="entry name" value="eL8/uL1-like"/>
</dbReference>
<dbReference type="CDD" id="cd00403">
    <property type="entry name" value="Ribosomal_L1"/>
    <property type="match status" value="1"/>
</dbReference>
<dbReference type="Gene3D" id="3.30.190.20">
    <property type="match status" value="1"/>
</dbReference>
<dbReference type="OrthoDB" id="14163at2759"/>
<dbReference type="RefSeq" id="XP_004358885.1">
    <property type="nucleotide sequence ID" value="XM_004358828.1"/>
</dbReference>
<dbReference type="InterPro" id="IPR023674">
    <property type="entry name" value="Ribosomal_uL1-like"/>
</dbReference>
<dbReference type="GO" id="GO:0003723">
    <property type="term" value="F:RNA binding"/>
    <property type="evidence" value="ECO:0007669"/>
    <property type="project" value="InterPro"/>
</dbReference>
<evidence type="ECO:0000313" key="5">
    <source>
        <dbReference type="Proteomes" id="UP000007797"/>
    </source>
</evidence>
<dbReference type="FunFam" id="3.40.50.790:FF:000002">
    <property type="entry name" value="Ribosomal protein"/>
    <property type="match status" value="1"/>
</dbReference>
<evidence type="ECO:0000256" key="3">
    <source>
        <dbReference type="ARBA" id="ARBA00023274"/>
    </source>
</evidence>
<organism evidence="4 5">
    <name type="scientific">Cavenderia fasciculata</name>
    <name type="common">Slime mold</name>
    <name type="synonym">Dictyostelium fasciculatum</name>
    <dbReference type="NCBI Taxonomy" id="261658"/>
    <lineage>
        <taxon>Eukaryota</taxon>
        <taxon>Amoebozoa</taxon>
        <taxon>Evosea</taxon>
        <taxon>Eumycetozoa</taxon>
        <taxon>Dictyostelia</taxon>
        <taxon>Acytosteliales</taxon>
        <taxon>Cavenderiaceae</taxon>
        <taxon>Cavenderia</taxon>
    </lineage>
</organism>
<evidence type="ECO:0000256" key="2">
    <source>
        <dbReference type="ARBA" id="ARBA00022980"/>
    </source>
</evidence>
<dbReference type="PANTHER" id="PTHR23105">
    <property type="entry name" value="RIBOSOMAL PROTEIN L7AE FAMILY MEMBER"/>
    <property type="match status" value="1"/>
</dbReference>
<reference evidence="5" key="1">
    <citation type="journal article" date="2011" name="Genome Res.">
        <title>Phylogeny-wide analysis of social amoeba genomes highlights ancient origins for complex intercellular communication.</title>
        <authorList>
            <person name="Heidel A.J."/>
            <person name="Lawal H.M."/>
            <person name="Felder M."/>
            <person name="Schilde C."/>
            <person name="Helps N.R."/>
            <person name="Tunggal B."/>
            <person name="Rivero F."/>
            <person name="John U."/>
            <person name="Schleicher M."/>
            <person name="Eichinger L."/>
            <person name="Platzer M."/>
            <person name="Noegel A.A."/>
            <person name="Schaap P."/>
            <person name="Gloeckner G."/>
        </authorList>
    </citation>
    <scope>NUCLEOTIDE SEQUENCE [LARGE SCALE GENOMIC DNA]</scope>
    <source>
        <strain evidence="5">SH3</strain>
    </source>
</reference>
<dbReference type="GO" id="GO:0015934">
    <property type="term" value="C:large ribosomal subunit"/>
    <property type="evidence" value="ECO:0007669"/>
    <property type="project" value="InterPro"/>
</dbReference>
<keyword evidence="5" id="KW-1185">Reference proteome</keyword>
<sequence length="245" mass="27890">MIVYFVSWLVIRSSEKKVKIRLFNDPLKMSKISSEQVRQTVGNILKESVEAKRNFTETIELQINLKNYDTKKDKRFSGQIKLATVTKPKLRICIFADQQHCDEATKIGAEFMDIEALKKIGPKNKKGIKQLAKSYDAFLASETILRQVPKLLGPGLNKVGKFPTLLTHNEDMATKINEVKSTIKFQLKKVLCLAVAVGHVNLTEREIATNVIQAINFLVSLLKKQWQNVKTLYIKSTMGPSHRIY</sequence>
<dbReference type="FunFam" id="3.30.190.20:FF:000009">
    <property type="entry name" value="Ribosomal protein L10a"/>
    <property type="match status" value="1"/>
</dbReference>
<dbReference type="Pfam" id="PF00687">
    <property type="entry name" value="Ribosomal_L1"/>
    <property type="match status" value="1"/>
</dbReference>
<dbReference type="InterPro" id="IPR016095">
    <property type="entry name" value="Ribosomal_uL1_3-a/b-sand"/>
</dbReference>
<dbReference type="InterPro" id="IPR028364">
    <property type="entry name" value="Ribosomal_uL1/biogenesis"/>
</dbReference>
<dbReference type="OMA" id="GPRNKMP"/>
<dbReference type="SUPFAM" id="SSF56808">
    <property type="entry name" value="Ribosomal protein L1"/>
    <property type="match status" value="1"/>
</dbReference>
<evidence type="ECO:0000313" key="4">
    <source>
        <dbReference type="EMBL" id="EGG21035.1"/>
    </source>
</evidence>
<evidence type="ECO:0000256" key="1">
    <source>
        <dbReference type="ARBA" id="ARBA00010531"/>
    </source>
</evidence>